<accession>A0A7W1XAM7</accession>
<organism evidence="2 3">
    <name type="scientific">Thermoactinomyces daqus</name>
    <dbReference type="NCBI Taxonomy" id="1329516"/>
    <lineage>
        <taxon>Bacteria</taxon>
        <taxon>Bacillati</taxon>
        <taxon>Bacillota</taxon>
        <taxon>Bacilli</taxon>
        <taxon>Bacillales</taxon>
        <taxon>Thermoactinomycetaceae</taxon>
        <taxon>Thermoactinomyces</taxon>
    </lineage>
</organism>
<evidence type="ECO:0000313" key="3">
    <source>
        <dbReference type="Proteomes" id="UP000530514"/>
    </source>
</evidence>
<dbReference type="PANTHER" id="PTHR43031:SF17">
    <property type="entry name" value="SULFURTRANSFERASE YTWF-RELATED"/>
    <property type="match status" value="1"/>
</dbReference>
<name>A0A7W1XAM7_9BACL</name>
<dbReference type="SMART" id="SM00450">
    <property type="entry name" value="RHOD"/>
    <property type="match status" value="1"/>
</dbReference>
<dbReference type="EMBL" id="JACEIP010000012">
    <property type="protein sequence ID" value="MBA4543110.1"/>
    <property type="molecule type" value="Genomic_DNA"/>
</dbReference>
<dbReference type="AlphaFoldDB" id="A0A7W1XAM7"/>
<dbReference type="SUPFAM" id="SSF52821">
    <property type="entry name" value="Rhodanese/Cell cycle control phosphatase"/>
    <property type="match status" value="1"/>
</dbReference>
<dbReference type="OrthoDB" id="9800872at2"/>
<evidence type="ECO:0000259" key="1">
    <source>
        <dbReference type="PROSITE" id="PS50206"/>
    </source>
</evidence>
<protein>
    <submittedName>
        <fullName evidence="2">Rhodanese-like domain-containing protein</fullName>
    </submittedName>
</protein>
<dbReference type="InterPro" id="IPR050229">
    <property type="entry name" value="GlpE_sulfurtransferase"/>
</dbReference>
<dbReference type="PANTHER" id="PTHR43031">
    <property type="entry name" value="FAD-DEPENDENT OXIDOREDUCTASE"/>
    <property type="match status" value="1"/>
</dbReference>
<keyword evidence="3" id="KW-1185">Reference proteome</keyword>
<dbReference type="Gene3D" id="3.40.250.10">
    <property type="entry name" value="Rhodanese-like domain"/>
    <property type="match status" value="1"/>
</dbReference>
<evidence type="ECO:0000313" key="2">
    <source>
        <dbReference type="EMBL" id="MBA4543110.1"/>
    </source>
</evidence>
<dbReference type="RefSeq" id="WP_052154286.1">
    <property type="nucleotide sequence ID" value="NZ_JACEIP010000012.1"/>
</dbReference>
<gene>
    <name evidence="2" type="ORF">H1164_09370</name>
</gene>
<reference evidence="2 3" key="1">
    <citation type="submission" date="2020-07" db="EMBL/GenBank/DDBJ databases">
        <authorList>
            <person name="Feng H."/>
        </authorList>
    </citation>
    <scope>NUCLEOTIDE SEQUENCE [LARGE SCALE GENOMIC DNA]</scope>
    <source>
        <strain evidence="3">s-11</strain>
    </source>
</reference>
<dbReference type="InterPro" id="IPR001763">
    <property type="entry name" value="Rhodanese-like_dom"/>
</dbReference>
<dbReference type="Proteomes" id="UP000530514">
    <property type="component" value="Unassembled WGS sequence"/>
</dbReference>
<dbReference type="PROSITE" id="PS50206">
    <property type="entry name" value="RHODANESE_3"/>
    <property type="match status" value="1"/>
</dbReference>
<sequence>MANQNPSHISAEEFARKYKSGALHPNEVIDVREPEEWRMARLENCKFIPMGSISERIHELDPEQKIYVMCAHGIRSLHVVRFLSDHGFADVVNVDGGLAEVSLYLEEGDLRQG</sequence>
<feature type="domain" description="Rhodanese" evidence="1">
    <location>
        <begin position="28"/>
        <end position="113"/>
    </location>
</feature>
<dbReference type="InterPro" id="IPR036873">
    <property type="entry name" value="Rhodanese-like_dom_sf"/>
</dbReference>
<comment type="caution">
    <text evidence="2">The sequence shown here is derived from an EMBL/GenBank/DDBJ whole genome shotgun (WGS) entry which is preliminary data.</text>
</comment>
<dbReference type="Pfam" id="PF00581">
    <property type="entry name" value="Rhodanese"/>
    <property type="match status" value="1"/>
</dbReference>
<proteinExistence type="predicted"/>